<feature type="transmembrane region" description="Helical" evidence="2">
    <location>
        <begin position="254"/>
        <end position="271"/>
    </location>
</feature>
<evidence type="ECO:0000313" key="3">
    <source>
        <dbReference type="EMBL" id="KIK54678.1"/>
    </source>
</evidence>
<dbReference type="Proteomes" id="UP000053593">
    <property type="component" value="Unassembled WGS sequence"/>
</dbReference>
<dbReference type="OrthoDB" id="3010434at2759"/>
<name>A0A0D0CI87_9AGAR</name>
<feature type="coiled-coil region" evidence="1">
    <location>
        <begin position="204"/>
        <end position="231"/>
    </location>
</feature>
<dbReference type="HOGENOM" id="CLU_721711_0_0_1"/>
<keyword evidence="1" id="KW-0175">Coiled coil</keyword>
<evidence type="ECO:0000313" key="4">
    <source>
        <dbReference type="Proteomes" id="UP000053593"/>
    </source>
</evidence>
<gene>
    <name evidence="3" type="ORF">GYMLUDRAFT_264564</name>
</gene>
<organism evidence="3 4">
    <name type="scientific">Collybiopsis luxurians FD-317 M1</name>
    <dbReference type="NCBI Taxonomy" id="944289"/>
    <lineage>
        <taxon>Eukaryota</taxon>
        <taxon>Fungi</taxon>
        <taxon>Dikarya</taxon>
        <taxon>Basidiomycota</taxon>
        <taxon>Agaricomycotina</taxon>
        <taxon>Agaricomycetes</taxon>
        <taxon>Agaricomycetidae</taxon>
        <taxon>Agaricales</taxon>
        <taxon>Marasmiineae</taxon>
        <taxon>Omphalotaceae</taxon>
        <taxon>Collybiopsis</taxon>
        <taxon>Collybiopsis luxurians</taxon>
    </lineage>
</organism>
<dbReference type="AlphaFoldDB" id="A0A0D0CI87"/>
<feature type="transmembrane region" description="Helical" evidence="2">
    <location>
        <begin position="228"/>
        <end position="248"/>
    </location>
</feature>
<reference evidence="3 4" key="1">
    <citation type="submission" date="2014-04" db="EMBL/GenBank/DDBJ databases">
        <title>Evolutionary Origins and Diversification of the Mycorrhizal Mutualists.</title>
        <authorList>
            <consortium name="DOE Joint Genome Institute"/>
            <consortium name="Mycorrhizal Genomics Consortium"/>
            <person name="Kohler A."/>
            <person name="Kuo A."/>
            <person name="Nagy L.G."/>
            <person name="Floudas D."/>
            <person name="Copeland A."/>
            <person name="Barry K.W."/>
            <person name="Cichocki N."/>
            <person name="Veneault-Fourrey C."/>
            <person name="LaButti K."/>
            <person name="Lindquist E.A."/>
            <person name="Lipzen A."/>
            <person name="Lundell T."/>
            <person name="Morin E."/>
            <person name="Murat C."/>
            <person name="Riley R."/>
            <person name="Ohm R."/>
            <person name="Sun H."/>
            <person name="Tunlid A."/>
            <person name="Henrissat B."/>
            <person name="Grigoriev I.V."/>
            <person name="Hibbett D.S."/>
            <person name="Martin F."/>
        </authorList>
    </citation>
    <scope>NUCLEOTIDE SEQUENCE [LARGE SCALE GENOMIC DNA]</scope>
    <source>
        <strain evidence="3 4">FD-317 M1</strain>
    </source>
</reference>
<keyword evidence="2" id="KW-1133">Transmembrane helix</keyword>
<keyword evidence="2" id="KW-0472">Membrane</keyword>
<keyword evidence="4" id="KW-1185">Reference proteome</keyword>
<keyword evidence="2" id="KW-0812">Transmembrane</keyword>
<dbReference type="SUPFAM" id="SSF58100">
    <property type="entry name" value="Bacterial hemolysins"/>
    <property type="match status" value="1"/>
</dbReference>
<proteinExistence type="predicted"/>
<dbReference type="EMBL" id="KN834814">
    <property type="protein sequence ID" value="KIK54678.1"/>
    <property type="molecule type" value="Genomic_DNA"/>
</dbReference>
<dbReference type="Gene3D" id="1.20.1170.10">
    <property type="match status" value="1"/>
</dbReference>
<protein>
    <submittedName>
        <fullName evidence="3">Uncharacterized protein</fullName>
    </submittedName>
</protein>
<evidence type="ECO:0000256" key="1">
    <source>
        <dbReference type="SAM" id="Coils"/>
    </source>
</evidence>
<sequence length="383" mass="41622">MSSSTIDYSPLLPGGLSPQLKDATTAWRSASASQDAILFPLFTGVKGFEIDVFAVRNNVNTIGQAPIPLCQDIISYAQVFASIVGAIQDPNTLATSLHILVDRWHQLDPSELNSLQDLYWDLQQMTIPVAQDLQSYSKTVLVLLPMLVPSNDANDPTQITIDTYLQAHLTLAIQYKASADKIFNESLTYQNRWNNAMNAVIQAINECKTNIETWERTIDDLSEQVKQLTLQAVLLGIGALAIFAAAAFIPGGMLLVGALVSGGVSLLGMTIERIIQIGQLKAAINELKAQVGIAKDTAQKLETLLPYMQKIAASLTSITGVWSDISQNLNDVNTWNLLLSASGASILANARPVLLNAWANIRDATQKYIDIITGQARSLPVYK</sequence>
<accession>A0A0D0CI87</accession>
<evidence type="ECO:0000256" key="2">
    <source>
        <dbReference type="SAM" id="Phobius"/>
    </source>
</evidence>